<dbReference type="Gene3D" id="3.40.50.720">
    <property type="entry name" value="NAD(P)-binding Rossmann-like Domain"/>
    <property type="match status" value="1"/>
</dbReference>
<evidence type="ECO:0000259" key="3">
    <source>
        <dbReference type="Pfam" id="PF01370"/>
    </source>
</evidence>
<dbReference type="Proteomes" id="UP000464495">
    <property type="component" value="Chromosome"/>
</dbReference>
<reference evidence="4 5" key="1">
    <citation type="submission" date="2019-12" db="EMBL/GenBank/DDBJ databases">
        <title>Complete genome sequence of Algicella marina strain 9Alg 56(T) isolated from the red alga Tichocarpus crinitus.</title>
        <authorList>
            <person name="Kim S.-G."/>
            <person name="Nedashkovskaya O.I."/>
        </authorList>
    </citation>
    <scope>NUCLEOTIDE SEQUENCE [LARGE SCALE GENOMIC DNA]</scope>
    <source>
        <strain evidence="4 5">9Alg 56</strain>
    </source>
</reference>
<dbReference type="PANTHER" id="PTHR10366:SF564">
    <property type="entry name" value="STEROL-4-ALPHA-CARBOXYLATE 3-DEHYDROGENASE, DECARBOXYLATING"/>
    <property type="match status" value="1"/>
</dbReference>
<dbReference type="CDD" id="cd05227">
    <property type="entry name" value="AR_SDR_e"/>
    <property type="match status" value="1"/>
</dbReference>
<evidence type="ECO:0000256" key="1">
    <source>
        <dbReference type="ARBA" id="ARBA00023002"/>
    </source>
</evidence>
<accession>A0A6P1T361</accession>
<dbReference type="InterPro" id="IPR001509">
    <property type="entry name" value="Epimerase_deHydtase"/>
</dbReference>
<keyword evidence="1" id="KW-0560">Oxidoreductase</keyword>
<dbReference type="AlphaFoldDB" id="A0A6P1T361"/>
<organism evidence="4 5">
    <name type="scientific">Algicella marina</name>
    <dbReference type="NCBI Taxonomy" id="2683284"/>
    <lineage>
        <taxon>Bacteria</taxon>
        <taxon>Pseudomonadati</taxon>
        <taxon>Pseudomonadota</taxon>
        <taxon>Alphaproteobacteria</taxon>
        <taxon>Rhodobacterales</taxon>
        <taxon>Paracoccaceae</taxon>
        <taxon>Algicella</taxon>
    </lineage>
</organism>
<sequence length="335" mass="36725">MARVLVTGASGFIAKHIVRQLLSAGYEVRGSLRDLSRAGEVRAAIGSHDEDALTFFTADLLSDEGWAESMQEIDAVLHTASPFPMSRPNKPEKLIKPAVDGTRRVLRFAQAEGVRRVVVTSSCVAMMYCELSEGRLSYSESDWSDVGNPRITPYAVSKTLAERAAWDFVRDEAPDIALTTMNPALVLGPALDGQYGTSLRIVERILASKDPALPRFGFAVVDVRDVAAAHLAALERPESAGNRFLLAQRFIWFREMARILKVAYPERRIVTRSAPDFAVRLLATFSPAARSIVASLGRRDDFNTNAAEEILGISFRPAEEAVRTAADAIIRHAGR</sequence>
<feature type="domain" description="NAD-dependent epimerase/dehydratase" evidence="3">
    <location>
        <begin position="4"/>
        <end position="241"/>
    </location>
</feature>
<dbReference type="KEGG" id="amaq:GO499_13845"/>
<proteinExistence type="inferred from homology"/>
<dbReference type="PANTHER" id="PTHR10366">
    <property type="entry name" value="NAD DEPENDENT EPIMERASE/DEHYDRATASE"/>
    <property type="match status" value="1"/>
</dbReference>
<evidence type="ECO:0000256" key="2">
    <source>
        <dbReference type="ARBA" id="ARBA00023445"/>
    </source>
</evidence>
<name>A0A6P1T361_9RHOB</name>
<dbReference type="Pfam" id="PF01370">
    <property type="entry name" value="Epimerase"/>
    <property type="match status" value="1"/>
</dbReference>
<gene>
    <name evidence="4" type="ORF">GO499_13845</name>
</gene>
<dbReference type="SUPFAM" id="SSF51735">
    <property type="entry name" value="NAD(P)-binding Rossmann-fold domains"/>
    <property type="match status" value="1"/>
</dbReference>
<dbReference type="FunFam" id="3.40.50.720:FF:000336">
    <property type="entry name" value="Aldehyde reductase"/>
    <property type="match status" value="1"/>
</dbReference>
<dbReference type="GO" id="GO:0016616">
    <property type="term" value="F:oxidoreductase activity, acting on the CH-OH group of donors, NAD or NADP as acceptor"/>
    <property type="evidence" value="ECO:0007669"/>
    <property type="project" value="TreeGrafter"/>
</dbReference>
<dbReference type="InterPro" id="IPR050425">
    <property type="entry name" value="NAD(P)_dehydrat-like"/>
</dbReference>
<evidence type="ECO:0000313" key="5">
    <source>
        <dbReference type="Proteomes" id="UP000464495"/>
    </source>
</evidence>
<evidence type="ECO:0000313" key="4">
    <source>
        <dbReference type="EMBL" id="QHQ36175.1"/>
    </source>
</evidence>
<comment type="similarity">
    <text evidence="2">Belongs to the NAD(P)-dependent epimerase/dehydratase family. Dihydroflavonol-4-reductase subfamily.</text>
</comment>
<keyword evidence="5" id="KW-1185">Reference proteome</keyword>
<dbReference type="InterPro" id="IPR036291">
    <property type="entry name" value="NAD(P)-bd_dom_sf"/>
</dbReference>
<dbReference type="EMBL" id="CP046620">
    <property type="protein sequence ID" value="QHQ36175.1"/>
    <property type="molecule type" value="Genomic_DNA"/>
</dbReference>
<dbReference type="RefSeq" id="WP_161862724.1">
    <property type="nucleotide sequence ID" value="NZ_CP046620.1"/>
</dbReference>
<protein>
    <submittedName>
        <fullName evidence="4">NAD-dependent epimerase/dehydratase family protein</fullName>
    </submittedName>
</protein>